<proteinExistence type="predicted"/>
<dbReference type="InterPro" id="IPR050232">
    <property type="entry name" value="FBL13/AtMIF1-like"/>
</dbReference>
<accession>A0A1R3IQJ9</accession>
<reference evidence="2 3" key="1">
    <citation type="submission" date="2013-09" db="EMBL/GenBank/DDBJ databases">
        <title>Corchorus capsularis genome sequencing.</title>
        <authorList>
            <person name="Alam M."/>
            <person name="Haque M.S."/>
            <person name="Islam M.S."/>
            <person name="Emdad E.M."/>
            <person name="Islam M.M."/>
            <person name="Ahmed B."/>
            <person name="Halim A."/>
            <person name="Hossen Q.M.M."/>
            <person name="Hossain M.Z."/>
            <person name="Ahmed R."/>
            <person name="Khan M.M."/>
            <person name="Islam R."/>
            <person name="Rashid M.M."/>
            <person name="Khan S.A."/>
            <person name="Rahman M.S."/>
            <person name="Alam M."/>
        </authorList>
    </citation>
    <scope>NUCLEOTIDE SEQUENCE [LARGE SCALE GENOMIC DNA]</scope>
    <source>
        <strain evidence="3">cv. CVL-1</strain>
        <tissue evidence="2">Whole seedling</tissue>
    </source>
</reference>
<sequence>MMETRSAKRKKYWVEGENGIDRISDLPDVVLHHILFFLPIKTIAQTSVLSKRWRSLWSSFPDLDFTSVNPIGVSSTNIDQSSDEKRTFSSKPMDFINQVLALRDKHSDLRILRVRASLSFSRLNGLIRLAIRQNVQELDVEVATNDYFNFPRSVITSETLRVFKLRSRSPGFRLPPPPVMKAGFQCLQSLSLSLVYLSSQPSLLDLFTDSSFPRLKKLSLDNCFGLKNLKVSCLGLEDLTLENCYQLHGLDVSGPKLKRLRVACCFGPYCDKSWVKINAPSLRIMVWENNPITRTSCFENLSLVHEASIGFFVSENVSVARLQSVSSLISGISHAHCITLESRCIEKWNKDLWATPSSEEEQFWESQTQSLNSFLNHLSVVKMHGFLECENEVSLAKFLLKHGKALQEMTICSGHNNYRDSLRRQKIRSQMMGFSRASSNAKITFL</sequence>
<feature type="domain" description="F-box" evidence="1">
    <location>
        <begin position="20"/>
        <end position="68"/>
    </location>
</feature>
<dbReference type="Pfam" id="PF00646">
    <property type="entry name" value="F-box"/>
    <property type="match status" value="1"/>
</dbReference>
<dbReference type="InterPro" id="IPR055357">
    <property type="entry name" value="LRR_At1g61320_AtMIF1"/>
</dbReference>
<dbReference type="InterPro" id="IPR001810">
    <property type="entry name" value="F-box_dom"/>
</dbReference>
<name>A0A1R3IQJ9_COCAP</name>
<dbReference type="EMBL" id="AWWV01009677">
    <property type="protein sequence ID" value="OMO84790.1"/>
    <property type="molecule type" value="Genomic_DNA"/>
</dbReference>
<evidence type="ECO:0000313" key="3">
    <source>
        <dbReference type="Proteomes" id="UP000188268"/>
    </source>
</evidence>
<dbReference type="SMART" id="SM00256">
    <property type="entry name" value="FBOX"/>
    <property type="match status" value="1"/>
</dbReference>
<gene>
    <name evidence="2" type="ORF">CCACVL1_10661</name>
</gene>
<dbReference type="Proteomes" id="UP000188268">
    <property type="component" value="Unassembled WGS sequence"/>
</dbReference>
<dbReference type="AlphaFoldDB" id="A0A1R3IQJ9"/>
<dbReference type="Gene3D" id="3.80.10.10">
    <property type="entry name" value="Ribonuclease Inhibitor"/>
    <property type="match status" value="1"/>
</dbReference>
<dbReference type="PANTHER" id="PTHR31900">
    <property type="entry name" value="F-BOX/RNI SUPERFAMILY PROTEIN-RELATED"/>
    <property type="match status" value="1"/>
</dbReference>
<dbReference type="CDD" id="cd22160">
    <property type="entry name" value="F-box_AtFBL13-like"/>
    <property type="match status" value="1"/>
</dbReference>
<evidence type="ECO:0000313" key="2">
    <source>
        <dbReference type="EMBL" id="OMO84790.1"/>
    </source>
</evidence>
<keyword evidence="3" id="KW-1185">Reference proteome</keyword>
<dbReference type="InterPro" id="IPR036047">
    <property type="entry name" value="F-box-like_dom_sf"/>
</dbReference>
<dbReference type="OrthoDB" id="1868670at2759"/>
<comment type="caution">
    <text evidence="2">The sequence shown here is derived from an EMBL/GenBank/DDBJ whole genome shotgun (WGS) entry which is preliminary data.</text>
</comment>
<evidence type="ECO:0000259" key="1">
    <source>
        <dbReference type="PROSITE" id="PS50181"/>
    </source>
</evidence>
<dbReference type="SUPFAM" id="SSF81383">
    <property type="entry name" value="F-box domain"/>
    <property type="match status" value="1"/>
</dbReference>
<dbReference type="PROSITE" id="PS50181">
    <property type="entry name" value="FBOX"/>
    <property type="match status" value="1"/>
</dbReference>
<dbReference type="Gramene" id="OMO84790">
    <property type="protein sequence ID" value="OMO84790"/>
    <property type="gene ID" value="CCACVL1_10661"/>
</dbReference>
<dbReference type="PANTHER" id="PTHR31900:SF30">
    <property type="entry name" value="SUPERFAMILY PROTEIN, PUTATIVE-RELATED"/>
    <property type="match status" value="1"/>
</dbReference>
<dbReference type="Pfam" id="PF08387">
    <property type="entry name" value="FBD"/>
    <property type="match status" value="1"/>
</dbReference>
<organism evidence="2 3">
    <name type="scientific">Corchorus capsularis</name>
    <name type="common">Jute</name>
    <dbReference type="NCBI Taxonomy" id="210143"/>
    <lineage>
        <taxon>Eukaryota</taxon>
        <taxon>Viridiplantae</taxon>
        <taxon>Streptophyta</taxon>
        <taxon>Embryophyta</taxon>
        <taxon>Tracheophyta</taxon>
        <taxon>Spermatophyta</taxon>
        <taxon>Magnoliopsida</taxon>
        <taxon>eudicotyledons</taxon>
        <taxon>Gunneridae</taxon>
        <taxon>Pentapetalae</taxon>
        <taxon>rosids</taxon>
        <taxon>malvids</taxon>
        <taxon>Malvales</taxon>
        <taxon>Malvaceae</taxon>
        <taxon>Grewioideae</taxon>
        <taxon>Apeibeae</taxon>
        <taxon>Corchorus</taxon>
    </lineage>
</organism>
<protein>
    <recommendedName>
        <fullName evidence="1">F-box domain-containing protein</fullName>
    </recommendedName>
</protein>
<dbReference type="Gene3D" id="1.20.1280.50">
    <property type="match status" value="1"/>
</dbReference>
<dbReference type="InterPro" id="IPR032675">
    <property type="entry name" value="LRR_dom_sf"/>
</dbReference>
<dbReference type="InterPro" id="IPR006566">
    <property type="entry name" value="FBD"/>
</dbReference>
<dbReference type="Pfam" id="PF23622">
    <property type="entry name" value="LRR_At1g61320_AtMIF1"/>
    <property type="match status" value="1"/>
</dbReference>
<dbReference type="SUPFAM" id="SSF52058">
    <property type="entry name" value="L domain-like"/>
    <property type="match status" value="1"/>
</dbReference>
<dbReference type="InterPro" id="IPR053781">
    <property type="entry name" value="F-box_AtFBL13-like"/>
</dbReference>
<dbReference type="OMA" id="KIRSQMM"/>
<dbReference type="STRING" id="210143.A0A1R3IQJ9"/>
<dbReference type="SMART" id="SM00579">
    <property type="entry name" value="FBD"/>
    <property type="match status" value="1"/>
</dbReference>